<feature type="compositionally biased region" description="Acidic residues" evidence="13">
    <location>
        <begin position="577"/>
        <end position="586"/>
    </location>
</feature>
<feature type="compositionally biased region" description="Low complexity" evidence="13">
    <location>
        <begin position="481"/>
        <end position="495"/>
    </location>
</feature>
<evidence type="ECO:0000256" key="3">
    <source>
        <dbReference type="ARBA" id="ARBA00009714"/>
    </source>
</evidence>
<evidence type="ECO:0000313" key="14">
    <source>
        <dbReference type="EMBL" id="KAL0631668.1"/>
    </source>
</evidence>
<evidence type="ECO:0000256" key="12">
    <source>
        <dbReference type="ARBA" id="ARBA00024631"/>
    </source>
</evidence>
<comment type="caution">
    <text evidence="14">The sequence shown here is derived from an EMBL/GenBank/DDBJ whole genome shotgun (WGS) entry which is preliminary data.</text>
</comment>
<feature type="region of interest" description="Disordered" evidence="13">
    <location>
        <begin position="326"/>
        <end position="628"/>
    </location>
</feature>
<feature type="compositionally biased region" description="Polar residues" evidence="13">
    <location>
        <begin position="331"/>
        <end position="341"/>
    </location>
</feature>
<comment type="catalytic activity">
    <reaction evidence="12">
        <text>a 1,2-diacyl-sn-glycero-3-phosphocholine(in) = a 1,2-diacyl-sn-glycero-3-phosphocholine(out)</text>
        <dbReference type="Rhea" id="RHEA:38571"/>
        <dbReference type="ChEBI" id="CHEBI:57643"/>
    </reaction>
</comment>
<feature type="compositionally biased region" description="Low complexity" evidence="13">
    <location>
        <begin position="378"/>
        <end position="389"/>
    </location>
</feature>
<reference evidence="14 15" key="1">
    <citation type="submission" date="2024-02" db="EMBL/GenBank/DDBJ databases">
        <title>Discinaceae phylogenomics.</title>
        <authorList>
            <person name="Dirks A.C."/>
            <person name="James T.Y."/>
        </authorList>
    </citation>
    <scope>NUCLEOTIDE SEQUENCE [LARGE SCALE GENOMIC DNA]</scope>
    <source>
        <strain evidence="14 15">ACD0624</strain>
    </source>
</reference>
<sequence length="2170" mass="235658">MFSLPSYLPSQWEKKIFRYVLTHLDFLEEATLADLSNLEGSIGYSNLGSTLKNVNIKVDRLKQWIKTPLPPRLLITHAVIGTLTVKIPTNLLISGSIEILVSDVRLSATITPAVPHSPPLSPHLPRRSSVDSDTEDDDEDHPTTAEDLARSFLHSQPLTEQEQLLKSLYRDRQPDIAASYTASTASDDEDDDELGVGTSVGLPKILANMFKGIGDRLKVQIRGVVVSLETYTPDDQKVVVELEVEDVDVEGVTTTTPTGGDPRRRKEGKRCITLDNIKAYVTSEASLFEPPSPPAASTVFGEASEVTERMGGGDMAASRDTVRETVGGSMAGSTNTLRNYNSPPQPPSPVRQSPSPKNIYTPPPTSLQPPKSDHDSDAATSASPSFDDSLYSESDRFADFEDSDDEEVLAFAPSFSASRIRSGSRLFPRPRVNYNEEDEDEDSEDEGGAAFAPSVSPGESPRARSPVESRGPSPPVSRLISSPHTRSASSSRVISPPSPEMAMITSPVHPPDPYGSDTENSESGDEMDADASKMLSESTLFTHSEAGSLYLSATSGLLGEERLDEEEKRIKDKVDEELVGDEEMDERLDALLGIEAPFTSSPPSSSTSSTFSPSSSSPTPELLPETVDLDGSNAGEIIERRIRKQIFNLDRIEIFVPSLSAEDSTVVAPRAEELRSSNVEDSHYPHVPGAFSMYATRRGPSDSPPSSPPRARRQTMVKIIDAKSESAASVLDLAVQAAKPPDVEVGIGKVGAELDFATARVLGMVLEAVTGAMGDAEVGKRKGDAEVVGGVGPVVEVVVSEVGLKLVERLRGVYLREEVGGEEEEVHTEGAVVVECLFREIKVTHSTLAVNVTTTKVVVKTFTLGDGKENILSFVPPPPPPPTAKARKRGSNIPITPIFALENDITFIISQSPSKKRINVTTLPIKLHFDLKRLEATLGAFGGVGGVLASTSTTASTVTLTKPPPKKWSRGVQVVEPETKGDTKVACAIGGLVVEIVGTTGKIGLETSAVKVRSESKGSGGVVVTLDRIGIYAPDLPWERPGQQVTTSVMVENTRVEFLGSPVDEDLARLLELLTPSKDQFADDDDILIDTLLRQRQQGSALRVGIAVVKVLAEDLAVLSRLRGIGEEIVKVLTVTDFVTQDERPGLLTLLRVDEFQARVEVGGGVGRVEVDVRDVGVAHVSLPSLVAVALGKIRVRRNGSEELLGEALEWKMRDKVDEGKHMLMLRIVGDEPEPVVKLKLWNVRVEYRVETLMALTNTPAEKVTTEVLANEMVQSVIGVAEKNMRDEGPPLGVDILIRDCVLGLNPLGLKSRGLVVLTDSRLQAALPSRGLLSAGVDVRKAFVMLIDDTANLLPAPLEARRRKPKVNRHHDGLTSLGYVSVVEVSSARVTLKIVDTGENGDKAIDLEVHDDLLLMESCADSTQTLLAIVNGLKPPLVEDESVKYCTQVMEVDMFRSLTENAFSIPKRAVGEWHPDDDDDGDLIGDDVPTNLTFVESYYGAGGKADAYTKDELADSMLDEDLGSIAPRPRKPLGVGEKGTFATFTEQVGMCDEDPLAYVENHFGQIRVRRISEPKKPAVGDTVATWDSVRNQYVISTHPQRAYFPLRVKVRDVHLIWNLHDGYDWPRTRDTISAAVKRVEYKAAQRRDRRVSFDVDEDEESVIGDFLFNSIYIGIPAKSEPGGLTKALAKEFDDHGSETSYSPSTANDSSRPSSRSRNTEFAGPGARAKNLKLSRSKTHKLQFELKGVCVDFLLFPPEAGETQSSVDVRVRDLEIIDNVPTSTWKKFVTYMQDAGGRETGSNMVHLEVMNVRPVPELAASELVLKVTVLPLRLHVDQDTLDFMTRFFEFKDDTVAASEAVGDIPFLQRVEVNSVRIKLDYKPKKVDYAGLRSGRTTEFMNFFILEEADMVLRHCVLYGISGFPRMSQMLNDTWMPDVKNTQLGYVLAGVAPVRSLANLGGGIKDLVAVPMREYKKDGRIVRAVQKGAIKFAKTTTSELVRLGAKVAVGTQNVLQGAEDMLVPASDYQHHHHHHHHGSDADAEYVGSMSDSDDDIVLTGGGGGGASGAGEKKAISLYADQPMTVVQGLRGAGDSLRRNFGSAKNAIMDVPRDIAERGSAQGAAKAVARAAPVAIIRPMIGATEAVSRTLLGVTNALDPEQKRRVDDKYKKH</sequence>
<feature type="compositionally biased region" description="Basic and acidic residues" evidence="13">
    <location>
        <begin position="559"/>
        <end position="576"/>
    </location>
</feature>
<keyword evidence="7" id="KW-0072">Autophagy</keyword>
<keyword evidence="15" id="KW-1185">Reference proteome</keyword>
<evidence type="ECO:0000256" key="11">
    <source>
        <dbReference type="ARBA" id="ARBA00024615"/>
    </source>
</evidence>
<dbReference type="EMBL" id="JBBBZM010000223">
    <property type="protein sequence ID" value="KAL0631668.1"/>
    <property type="molecule type" value="Genomic_DNA"/>
</dbReference>
<evidence type="ECO:0000313" key="15">
    <source>
        <dbReference type="Proteomes" id="UP001447188"/>
    </source>
</evidence>
<evidence type="ECO:0000256" key="13">
    <source>
        <dbReference type="SAM" id="MobiDB-lite"/>
    </source>
</evidence>
<evidence type="ECO:0000256" key="5">
    <source>
        <dbReference type="ARBA" id="ARBA00022448"/>
    </source>
</evidence>
<evidence type="ECO:0000256" key="9">
    <source>
        <dbReference type="ARBA" id="ARBA00023136"/>
    </source>
</evidence>
<dbReference type="PANTHER" id="PTHR13190">
    <property type="entry name" value="AUTOPHAGY-RELATED 2, ISOFORM A"/>
    <property type="match status" value="1"/>
</dbReference>
<keyword evidence="9" id="KW-0472">Membrane</keyword>
<comment type="subcellular location">
    <subcellularLocation>
        <location evidence="1">Endoplasmic reticulum membrane</location>
        <topology evidence="1">Peripheral membrane protein</topology>
    </subcellularLocation>
    <subcellularLocation>
        <location evidence="2">Preautophagosomal structure membrane</location>
        <topology evidence="2">Peripheral membrane protein</topology>
    </subcellularLocation>
</comment>
<protein>
    <recommendedName>
        <fullName evidence="4">Autophagy-related protein 2</fullName>
    </recommendedName>
</protein>
<feature type="compositionally biased region" description="Low complexity" evidence="13">
    <location>
        <begin position="1702"/>
        <end position="1716"/>
    </location>
</feature>
<feature type="compositionally biased region" description="Low complexity" evidence="13">
    <location>
        <begin position="597"/>
        <end position="620"/>
    </location>
</feature>
<dbReference type="Proteomes" id="UP001447188">
    <property type="component" value="Unassembled WGS sequence"/>
</dbReference>
<keyword evidence="6" id="KW-0256">Endoplasmic reticulum</keyword>
<keyword evidence="8" id="KW-0445">Lipid transport</keyword>
<dbReference type="InterPro" id="IPR026849">
    <property type="entry name" value="ATG2"/>
</dbReference>
<evidence type="ECO:0000256" key="1">
    <source>
        <dbReference type="ARBA" id="ARBA00004406"/>
    </source>
</evidence>
<evidence type="ECO:0000256" key="7">
    <source>
        <dbReference type="ARBA" id="ARBA00023006"/>
    </source>
</evidence>
<accession>A0ABR3G729</accession>
<dbReference type="Pfam" id="PF13329">
    <property type="entry name" value="ATG2_CAD"/>
    <property type="match status" value="1"/>
</dbReference>
<evidence type="ECO:0000256" key="8">
    <source>
        <dbReference type="ARBA" id="ARBA00023055"/>
    </source>
</evidence>
<gene>
    <name evidence="14" type="primary">ATG2</name>
    <name evidence="14" type="ORF">Q9L58_009460</name>
</gene>
<keyword evidence="5" id="KW-0813">Transport</keyword>
<evidence type="ECO:0000256" key="2">
    <source>
        <dbReference type="ARBA" id="ARBA00004623"/>
    </source>
</evidence>
<evidence type="ECO:0000256" key="4">
    <source>
        <dbReference type="ARBA" id="ARBA00018070"/>
    </source>
</evidence>
<comment type="catalytic activity">
    <reaction evidence="11">
        <text>a 1,2-diacyl-sn-glycero-3-phosphoethanolamine(in) = a 1,2-diacyl-sn-glycero-3-phosphoethanolamine(out)</text>
        <dbReference type="Rhea" id="RHEA:38895"/>
        <dbReference type="ChEBI" id="CHEBI:64612"/>
    </reaction>
</comment>
<feature type="region of interest" description="Disordered" evidence="13">
    <location>
        <begin position="112"/>
        <end position="143"/>
    </location>
</feature>
<proteinExistence type="inferred from homology"/>
<evidence type="ECO:0000256" key="6">
    <source>
        <dbReference type="ARBA" id="ARBA00022824"/>
    </source>
</evidence>
<comment type="catalytic activity">
    <reaction evidence="10">
        <text>a 1,2-diacyl-sn-glycero-3-phospho-L-serine(in) = a 1,2-diacyl-sn-glycero-3-phospho-L-serine(out)</text>
        <dbReference type="Rhea" id="RHEA:38663"/>
        <dbReference type="ChEBI" id="CHEBI:57262"/>
    </reaction>
</comment>
<feature type="compositionally biased region" description="Acidic residues" evidence="13">
    <location>
        <begin position="519"/>
        <end position="529"/>
    </location>
</feature>
<feature type="compositionally biased region" description="Acidic residues" evidence="13">
    <location>
        <begin position="435"/>
        <end position="447"/>
    </location>
</feature>
<comment type="similarity">
    <text evidence="3">Belongs to the ATG2 family.</text>
</comment>
<name>A0ABR3G729_9PEZI</name>
<organism evidence="14 15">
    <name type="scientific">Discina gigas</name>
    <dbReference type="NCBI Taxonomy" id="1032678"/>
    <lineage>
        <taxon>Eukaryota</taxon>
        <taxon>Fungi</taxon>
        <taxon>Dikarya</taxon>
        <taxon>Ascomycota</taxon>
        <taxon>Pezizomycotina</taxon>
        <taxon>Pezizomycetes</taxon>
        <taxon>Pezizales</taxon>
        <taxon>Discinaceae</taxon>
        <taxon>Discina</taxon>
    </lineage>
</organism>
<dbReference type="PANTHER" id="PTHR13190:SF1">
    <property type="entry name" value="AUTOPHAGY-RELATED 2, ISOFORM A"/>
    <property type="match status" value="1"/>
</dbReference>
<evidence type="ECO:0000256" key="10">
    <source>
        <dbReference type="ARBA" id="ARBA00024479"/>
    </source>
</evidence>
<feature type="region of interest" description="Disordered" evidence="13">
    <location>
        <begin position="1695"/>
        <end position="1729"/>
    </location>
</feature>